<comment type="caution">
    <text evidence="4">The sequence shown here is derived from an EMBL/GenBank/DDBJ whole genome shotgun (WGS) entry which is preliminary data.</text>
</comment>
<dbReference type="CDD" id="cd04301">
    <property type="entry name" value="NAT_SF"/>
    <property type="match status" value="2"/>
</dbReference>
<dbReference type="InterPro" id="IPR016181">
    <property type="entry name" value="Acyl_CoA_acyltransferase"/>
</dbReference>
<dbReference type="Proteomes" id="UP000247978">
    <property type="component" value="Unassembled WGS sequence"/>
</dbReference>
<evidence type="ECO:0000313" key="4">
    <source>
        <dbReference type="EMBL" id="PXW90201.1"/>
    </source>
</evidence>
<feature type="domain" description="N-acetyltransferase" evidence="3">
    <location>
        <begin position="172"/>
        <end position="317"/>
    </location>
</feature>
<feature type="domain" description="N-acetyltransferase" evidence="3">
    <location>
        <begin position="1"/>
        <end position="167"/>
    </location>
</feature>
<protein>
    <submittedName>
        <fullName evidence="4">GNAT family acetyltransferase</fullName>
    </submittedName>
</protein>
<gene>
    <name evidence="4" type="ORF">DFR56_101111</name>
</gene>
<dbReference type="EMBL" id="QJJQ01000001">
    <property type="protein sequence ID" value="PXW90201.1"/>
    <property type="molecule type" value="Genomic_DNA"/>
</dbReference>
<sequence>MKIIPWQENRINDVVELWNKEIGADFPLRVELCKQNSFEDSNICLKSSCIALNGQDEIIGFVIAKRWQENINVNMDDTRGWIQALLVAKPYRQQGIGSTLLEHAESQLKDIGVKQILLGKDTYHYFPGIPKQYEDVAEWFETKGYENFGTEYDLIRHYDLEDGMSVPKMAEVEFTTLSINDKEEFLTFLNRCFPGRWEYEAIHYFQKGGTGREFVVLKKGRRIIGFCRINDAKSPLIAQNVYWAPLVDEELGGVGPLGVDAKERGQGYGLAIVEAGIAFLRQRGIERIVIDWTGLVDFYKRLGYDIWKGYLSYKKEL</sequence>
<keyword evidence="5" id="KW-1185">Reference proteome</keyword>
<dbReference type="AlphaFoldDB" id="A0A2V3WB16"/>
<evidence type="ECO:0000259" key="3">
    <source>
        <dbReference type="PROSITE" id="PS51186"/>
    </source>
</evidence>
<dbReference type="OrthoDB" id="2861902at2"/>
<keyword evidence="2" id="KW-0012">Acyltransferase</keyword>
<evidence type="ECO:0000313" key="5">
    <source>
        <dbReference type="Proteomes" id="UP000247978"/>
    </source>
</evidence>
<keyword evidence="1 4" id="KW-0808">Transferase</keyword>
<dbReference type="InterPro" id="IPR050832">
    <property type="entry name" value="Bact_Acetyltransf"/>
</dbReference>
<dbReference type="PANTHER" id="PTHR43877">
    <property type="entry name" value="AMINOALKYLPHOSPHONATE N-ACETYLTRANSFERASE-RELATED-RELATED"/>
    <property type="match status" value="1"/>
</dbReference>
<evidence type="ECO:0000256" key="1">
    <source>
        <dbReference type="ARBA" id="ARBA00022679"/>
    </source>
</evidence>
<dbReference type="Pfam" id="PF00583">
    <property type="entry name" value="Acetyltransf_1"/>
    <property type="match status" value="2"/>
</dbReference>
<dbReference type="PROSITE" id="PS51186">
    <property type="entry name" value="GNAT"/>
    <property type="match status" value="2"/>
</dbReference>
<dbReference type="GO" id="GO:0016747">
    <property type="term" value="F:acyltransferase activity, transferring groups other than amino-acyl groups"/>
    <property type="evidence" value="ECO:0007669"/>
    <property type="project" value="InterPro"/>
</dbReference>
<evidence type="ECO:0000256" key="2">
    <source>
        <dbReference type="ARBA" id="ARBA00023315"/>
    </source>
</evidence>
<dbReference type="RefSeq" id="WP_110393478.1">
    <property type="nucleotide sequence ID" value="NZ_JADIJL010000002.1"/>
</dbReference>
<dbReference type="InterPro" id="IPR000182">
    <property type="entry name" value="GNAT_dom"/>
</dbReference>
<accession>A0A2V3WB16</accession>
<dbReference type="Gene3D" id="3.40.630.30">
    <property type="match status" value="2"/>
</dbReference>
<organism evidence="4 5">
    <name type="scientific">Pseudogracilibacillus auburnensis</name>
    <dbReference type="NCBI Taxonomy" id="1494959"/>
    <lineage>
        <taxon>Bacteria</taxon>
        <taxon>Bacillati</taxon>
        <taxon>Bacillota</taxon>
        <taxon>Bacilli</taxon>
        <taxon>Bacillales</taxon>
        <taxon>Bacillaceae</taxon>
        <taxon>Pseudogracilibacillus</taxon>
    </lineage>
</organism>
<reference evidence="4 5" key="1">
    <citation type="submission" date="2018-05" db="EMBL/GenBank/DDBJ databases">
        <title>Genomic Encyclopedia of Type Strains, Phase IV (KMG-IV): sequencing the most valuable type-strain genomes for metagenomic binning, comparative biology and taxonomic classification.</title>
        <authorList>
            <person name="Goeker M."/>
        </authorList>
    </citation>
    <scope>NUCLEOTIDE SEQUENCE [LARGE SCALE GENOMIC DNA]</scope>
    <source>
        <strain evidence="4 5">DSM 28556</strain>
    </source>
</reference>
<name>A0A2V3WB16_9BACI</name>
<proteinExistence type="predicted"/>
<dbReference type="SUPFAM" id="SSF55729">
    <property type="entry name" value="Acyl-CoA N-acyltransferases (Nat)"/>
    <property type="match status" value="2"/>
</dbReference>